<keyword evidence="3" id="KW-1185">Reference proteome</keyword>
<evidence type="ECO:0000313" key="2">
    <source>
        <dbReference type="EMBL" id="KAL2835272.1"/>
    </source>
</evidence>
<dbReference type="Pfam" id="PF07985">
    <property type="entry name" value="SRR1"/>
    <property type="match status" value="1"/>
</dbReference>
<proteinExistence type="predicted"/>
<reference evidence="2 3" key="1">
    <citation type="submission" date="2024-07" db="EMBL/GenBank/DDBJ databases">
        <title>Section-level genome sequencing and comparative genomics of Aspergillus sections Usti and Cavernicolus.</title>
        <authorList>
            <consortium name="Lawrence Berkeley National Laboratory"/>
            <person name="Nybo J.L."/>
            <person name="Vesth T.C."/>
            <person name="Theobald S."/>
            <person name="Frisvad J.C."/>
            <person name="Larsen T.O."/>
            <person name="Kjaerboelling I."/>
            <person name="Rothschild-Mancinelli K."/>
            <person name="Lyhne E.K."/>
            <person name="Kogle M.E."/>
            <person name="Barry K."/>
            <person name="Clum A."/>
            <person name="Na H."/>
            <person name="Ledsgaard L."/>
            <person name="Lin J."/>
            <person name="Lipzen A."/>
            <person name="Kuo A."/>
            <person name="Riley R."/>
            <person name="Mondo S."/>
            <person name="LaButti K."/>
            <person name="Haridas S."/>
            <person name="Pangalinan J."/>
            <person name="Salamov A.A."/>
            <person name="Simmons B.A."/>
            <person name="Magnuson J.K."/>
            <person name="Chen J."/>
            <person name="Drula E."/>
            <person name="Henrissat B."/>
            <person name="Wiebenga A."/>
            <person name="Lubbers R.J."/>
            <person name="Gomes A.C."/>
            <person name="Makela M.R."/>
            <person name="Stajich J."/>
            <person name="Grigoriev I.V."/>
            <person name="Mortensen U.H."/>
            <person name="De vries R.P."/>
            <person name="Baker S.E."/>
            <person name="Andersen M.R."/>
        </authorList>
    </citation>
    <scope>NUCLEOTIDE SEQUENCE [LARGE SCALE GENOMIC DNA]</scope>
    <source>
        <strain evidence="2 3">CBS 600.67</strain>
    </source>
</reference>
<evidence type="ECO:0000259" key="1">
    <source>
        <dbReference type="Pfam" id="PF07985"/>
    </source>
</evidence>
<name>A0ABR4J865_9EURO</name>
<protein>
    <recommendedName>
        <fullName evidence="1">SRR1-like domain-containing protein</fullName>
    </recommendedName>
</protein>
<sequence>MPKYAMHSYLDRPLYNGKDADEWKPNSEEEAAANIKQWYQDGRLLYPRDTIQDVRDQLRKPLMNGEYIFVKAFDGSVYEFLVRIGELQKAYVSSSDSEEDKKEELVMTTPHIRYNSYEGLKQHLQWSLSRAYCSISIAHYLVPPNKSTAESPVDINTGVEFLHGIVRDWEASKAWREIKSTLLSLTLCSQIHKVIGMACGDFGRSDARGARRSAVQHALLLMLKRTLQESDLGTDEVACYAQDPIYSSIDRLVLESSGCKVVEDPDGFLEMDERSLVFSCAPNICVKQVIADIARPAILIWDTVQEDDPEYSRTDPNSPRVREMIRTCYDAFPFPEEHDGSFTSMAIYLNKEYQVPSKSDAQIDYRAG</sequence>
<accession>A0ABR4J865</accession>
<dbReference type="Proteomes" id="UP001610335">
    <property type="component" value="Unassembled WGS sequence"/>
</dbReference>
<feature type="domain" description="SRR1-like" evidence="1">
    <location>
        <begin position="189"/>
        <end position="348"/>
    </location>
</feature>
<dbReference type="PANTHER" id="PTHR42080:SF3">
    <property type="entry name" value="SRR1-LIKE DOMAIN-CONTAINING PROTEIN"/>
    <property type="match status" value="1"/>
</dbReference>
<gene>
    <name evidence="2" type="ORF">BDW59DRAFT_137420</name>
</gene>
<organism evidence="2 3">
    <name type="scientific">Aspergillus cavernicola</name>
    <dbReference type="NCBI Taxonomy" id="176166"/>
    <lineage>
        <taxon>Eukaryota</taxon>
        <taxon>Fungi</taxon>
        <taxon>Dikarya</taxon>
        <taxon>Ascomycota</taxon>
        <taxon>Pezizomycotina</taxon>
        <taxon>Eurotiomycetes</taxon>
        <taxon>Eurotiomycetidae</taxon>
        <taxon>Eurotiales</taxon>
        <taxon>Aspergillaceae</taxon>
        <taxon>Aspergillus</taxon>
        <taxon>Aspergillus subgen. Nidulantes</taxon>
    </lineage>
</organism>
<dbReference type="InterPro" id="IPR012942">
    <property type="entry name" value="SRR1-like"/>
</dbReference>
<evidence type="ECO:0000313" key="3">
    <source>
        <dbReference type="Proteomes" id="UP001610335"/>
    </source>
</evidence>
<dbReference type="EMBL" id="JBFXLS010000001">
    <property type="protein sequence ID" value="KAL2835272.1"/>
    <property type="molecule type" value="Genomic_DNA"/>
</dbReference>
<dbReference type="PANTHER" id="PTHR42080">
    <property type="entry name" value="SRR1 DOMAIN-CONTAINING PROTEIN"/>
    <property type="match status" value="1"/>
</dbReference>
<comment type="caution">
    <text evidence="2">The sequence shown here is derived from an EMBL/GenBank/DDBJ whole genome shotgun (WGS) entry which is preliminary data.</text>
</comment>